<dbReference type="InterPro" id="IPR050903">
    <property type="entry name" value="Bact_Chemotaxis_MeTrfase"/>
</dbReference>
<evidence type="ECO:0000256" key="1">
    <source>
        <dbReference type="ARBA" id="ARBA00001541"/>
    </source>
</evidence>
<dbReference type="Gene3D" id="1.10.155.10">
    <property type="entry name" value="Chemotaxis receptor methyltransferase CheR, N-terminal domain"/>
    <property type="match status" value="1"/>
</dbReference>
<dbReference type="Pfam" id="PF01739">
    <property type="entry name" value="CheR"/>
    <property type="match status" value="1"/>
</dbReference>
<keyword evidence="9" id="KW-1185">Reference proteome</keyword>
<dbReference type="PANTHER" id="PTHR24422:SF10">
    <property type="entry name" value="CHEMOTAXIS PROTEIN METHYLTRANSFERASE 2"/>
    <property type="match status" value="1"/>
</dbReference>
<dbReference type="PRINTS" id="PR00996">
    <property type="entry name" value="CHERMTFRASE"/>
</dbReference>
<dbReference type="AlphaFoldDB" id="A0A346PPD3"/>
<dbReference type="GeneID" id="37641850"/>
<evidence type="ECO:0000313" key="7">
    <source>
        <dbReference type="EMBL" id="AXR78571.1"/>
    </source>
</evidence>
<dbReference type="InterPro" id="IPR022641">
    <property type="entry name" value="CheR_N"/>
</dbReference>
<proteinExistence type="predicted"/>
<keyword evidence="3 8" id="KW-0489">Methyltransferase</keyword>
<dbReference type="OrthoDB" id="10657at2157"/>
<dbReference type="RefSeq" id="WP_117364624.1">
    <property type="nucleotide sequence ID" value="NZ_CP024047.1"/>
</dbReference>
<dbReference type="PANTHER" id="PTHR24422">
    <property type="entry name" value="CHEMOTAXIS PROTEIN METHYLTRANSFERASE"/>
    <property type="match status" value="1"/>
</dbReference>
<keyword evidence="4 8" id="KW-0808">Transferase</keyword>
<evidence type="ECO:0000259" key="6">
    <source>
        <dbReference type="PROSITE" id="PS50123"/>
    </source>
</evidence>
<reference evidence="10" key="1">
    <citation type="submission" date="2017-10" db="EMBL/GenBank/DDBJ databases">
        <title>Phenotypic and genomic properties of facultatively anaerobic sulfur-reducing natronoarchaea from hypersaline soda lakes.</title>
        <authorList>
            <person name="Sorokin D.Y."/>
            <person name="Kublanov I.V."/>
            <person name="Roman P."/>
            <person name="Sinninghe Damste J.S."/>
            <person name="Golyshin P.N."/>
            <person name="Rojo D."/>
            <person name="Ciordia S."/>
            <person name="Mena Md.C."/>
            <person name="Ferrer M."/>
            <person name="Messina E."/>
            <person name="Smedile F."/>
            <person name="La Spada G."/>
            <person name="La Cono V."/>
            <person name="Yakimov M.M."/>
        </authorList>
    </citation>
    <scope>NUCLEOTIDE SEQUENCE [LARGE SCALE GENOMIC DNA]</scope>
    <source>
        <strain evidence="10">AArc1</strain>
    </source>
</reference>
<evidence type="ECO:0000313" key="9">
    <source>
        <dbReference type="Proteomes" id="UP000258613"/>
    </source>
</evidence>
<name>A0A346PPD3_9EURY</name>
<dbReference type="Proteomes" id="UP000258613">
    <property type="component" value="Chromosome"/>
</dbReference>
<evidence type="ECO:0000313" key="8">
    <source>
        <dbReference type="EMBL" id="AXR81378.1"/>
    </source>
</evidence>
<dbReference type="EMBL" id="CP024047">
    <property type="protein sequence ID" value="AXR78571.1"/>
    <property type="molecule type" value="Genomic_DNA"/>
</dbReference>
<feature type="domain" description="CheR-type methyltransferase" evidence="6">
    <location>
        <begin position="1"/>
        <end position="265"/>
    </location>
</feature>
<accession>A0A346PPD3</accession>
<dbReference type="SUPFAM" id="SSF53335">
    <property type="entry name" value="S-adenosyl-L-methionine-dependent methyltransferases"/>
    <property type="match status" value="1"/>
</dbReference>
<dbReference type="Proteomes" id="UP000258707">
    <property type="component" value="Chromosome"/>
</dbReference>
<evidence type="ECO:0000256" key="2">
    <source>
        <dbReference type="ARBA" id="ARBA00012534"/>
    </source>
</evidence>
<organism evidence="8 9">
    <name type="scientific">Natrarchaeobaculum sulfurireducens</name>
    <dbReference type="NCBI Taxonomy" id="2044521"/>
    <lineage>
        <taxon>Archaea</taxon>
        <taxon>Methanobacteriati</taxon>
        <taxon>Methanobacteriota</taxon>
        <taxon>Stenosarchaea group</taxon>
        <taxon>Halobacteria</taxon>
        <taxon>Halobacteriales</taxon>
        <taxon>Natrialbaceae</taxon>
        <taxon>Natrarchaeobaculum</taxon>
    </lineage>
</organism>
<evidence type="ECO:0000256" key="4">
    <source>
        <dbReference type="ARBA" id="ARBA00022679"/>
    </source>
</evidence>
<accession>A0A346PGC6</accession>
<evidence type="ECO:0000313" key="10">
    <source>
        <dbReference type="Proteomes" id="UP000258707"/>
    </source>
</evidence>
<dbReference type="GO" id="GO:0032259">
    <property type="term" value="P:methylation"/>
    <property type="evidence" value="ECO:0007669"/>
    <property type="project" value="UniProtKB-KW"/>
</dbReference>
<dbReference type="InterPro" id="IPR022642">
    <property type="entry name" value="CheR_C"/>
</dbReference>
<dbReference type="KEGG" id="nan:AArc1_2255"/>
<gene>
    <name evidence="7" type="ORF">AArc1_2255</name>
    <name evidence="8" type="ORF">AArcMg_1363</name>
</gene>
<dbReference type="InterPro" id="IPR036804">
    <property type="entry name" value="CheR_N_sf"/>
</dbReference>
<dbReference type="PROSITE" id="PS50123">
    <property type="entry name" value="CHER"/>
    <property type="match status" value="1"/>
</dbReference>
<keyword evidence="5" id="KW-0949">S-adenosyl-L-methionine</keyword>
<dbReference type="GO" id="GO:0008983">
    <property type="term" value="F:protein-glutamate O-methyltransferase activity"/>
    <property type="evidence" value="ECO:0007669"/>
    <property type="project" value="UniProtKB-EC"/>
</dbReference>
<protein>
    <recommendedName>
        <fullName evidence="2">protein-glutamate O-methyltransferase</fullName>
        <ecNumber evidence="2">2.1.1.80</ecNumber>
    </recommendedName>
</protein>
<dbReference type="Pfam" id="PF03705">
    <property type="entry name" value="CheR_N"/>
    <property type="match status" value="1"/>
</dbReference>
<dbReference type="SUPFAM" id="SSF47757">
    <property type="entry name" value="Chemotaxis receptor methyltransferase CheR, N-terminal domain"/>
    <property type="match status" value="1"/>
</dbReference>
<reference evidence="8" key="3">
    <citation type="journal article" date="2019" name="Int. J. Syst. Evol. Microbiol.">
        <title>Natronolimnobius sulfurireducens sp. nov. and Halalkaliarchaeum desulfuricum gen. nov., sp. nov., the first sulfur-respiring alkaliphilic haloarchaea from hypersaline alkaline lakes.</title>
        <authorList>
            <person name="Sorokin D.Y."/>
            <person name="Yakimov M."/>
            <person name="Messina E."/>
            <person name="Merkel A.Y."/>
            <person name="Bale N.J."/>
            <person name="Sinninghe Damste J.S."/>
        </authorList>
    </citation>
    <scope>NUCLEOTIDE SEQUENCE</scope>
    <source>
        <strain evidence="8">AArc-Mg</strain>
        <strain evidence="7">AArc1</strain>
    </source>
</reference>
<reference evidence="9" key="2">
    <citation type="submission" date="2018-02" db="EMBL/GenBank/DDBJ databases">
        <title>Phenotypic and genomic properties of facultatively anaerobic sulfur-reducing natronoarchaea from hypersaline soda lakes.</title>
        <authorList>
            <person name="Sorokin D.Y."/>
            <person name="Kublanov I.V."/>
            <person name="Roman P."/>
            <person name="Sinninghe Damste J.S."/>
            <person name="Golyshin P.N."/>
            <person name="Rojo D."/>
            <person name="Ciordia S."/>
            <person name="Mena M.D.C."/>
            <person name="Ferrer M."/>
            <person name="Messina E."/>
            <person name="Smedile F."/>
            <person name="La Spada G."/>
            <person name="La Cono V."/>
            <person name="Yakimov M.M."/>
        </authorList>
    </citation>
    <scope>NUCLEOTIDE SEQUENCE [LARGE SCALE GENOMIC DNA]</scope>
    <source>
        <strain evidence="9">AArc-Mg</strain>
    </source>
</reference>
<evidence type="ECO:0000256" key="5">
    <source>
        <dbReference type="ARBA" id="ARBA00022691"/>
    </source>
</evidence>
<evidence type="ECO:0000256" key="3">
    <source>
        <dbReference type="ARBA" id="ARBA00022603"/>
    </source>
</evidence>
<dbReference type="KEGG" id="nag:AArcMg_1363"/>
<dbReference type="InterPro" id="IPR029063">
    <property type="entry name" value="SAM-dependent_MTases_sf"/>
</dbReference>
<dbReference type="SMART" id="SM00138">
    <property type="entry name" value="MeTrc"/>
    <property type="match status" value="1"/>
</dbReference>
<comment type="catalytic activity">
    <reaction evidence="1">
        <text>L-glutamyl-[protein] + S-adenosyl-L-methionine = [protein]-L-glutamate 5-O-methyl ester + S-adenosyl-L-homocysteine</text>
        <dbReference type="Rhea" id="RHEA:24452"/>
        <dbReference type="Rhea" id="RHEA-COMP:10208"/>
        <dbReference type="Rhea" id="RHEA-COMP:10311"/>
        <dbReference type="ChEBI" id="CHEBI:29973"/>
        <dbReference type="ChEBI" id="CHEBI:57856"/>
        <dbReference type="ChEBI" id="CHEBI:59789"/>
        <dbReference type="ChEBI" id="CHEBI:82795"/>
        <dbReference type="EC" id="2.1.1.80"/>
    </reaction>
</comment>
<sequence>MSDSLDTVLAFVENELSFATSHYNDSYLDRRVSSRIRRTGSDDYDDYFELLRDDPDEQTALVESMSINVTGFFRNPEVWTGIREVFRDLAADCDDLRIWSAACADGREPYSLSMLAHDDPDIDAACIDILATDISEPALETACKGVYEESRTVDIGDQLEFLEDPTRYVEADDRAYRIADRVKRCVSFERHDLINGDPKSGFDLVVCRNLFIYIDNEYKAPMLDVIATSLRPGGYLVIGKAETIPPSLKSAFTVRDPRLRIYQRE</sequence>
<dbReference type="Gene3D" id="3.40.50.150">
    <property type="entry name" value="Vaccinia Virus protein VP39"/>
    <property type="match status" value="1"/>
</dbReference>
<dbReference type="EMBL" id="CP027033">
    <property type="protein sequence ID" value="AXR81378.1"/>
    <property type="molecule type" value="Genomic_DNA"/>
</dbReference>
<dbReference type="EC" id="2.1.1.80" evidence="2"/>
<dbReference type="CDD" id="cd02440">
    <property type="entry name" value="AdoMet_MTases"/>
    <property type="match status" value="1"/>
</dbReference>
<dbReference type="InterPro" id="IPR000780">
    <property type="entry name" value="CheR_MeTrfase"/>
</dbReference>